<dbReference type="PROSITE" id="PS51352">
    <property type="entry name" value="THIOREDOXIN_2"/>
    <property type="match status" value="1"/>
</dbReference>
<dbReference type="Proteomes" id="UP000324285">
    <property type="component" value="Chromosome"/>
</dbReference>
<feature type="domain" description="Thioredoxin" evidence="1">
    <location>
        <begin position="6"/>
        <end position="162"/>
    </location>
</feature>
<dbReference type="InterPro" id="IPR013766">
    <property type="entry name" value="Thioredoxin_domain"/>
</dbReference>
<dbReference type="KEGG" id="hbh:E4T21_20025"/>
<dbReference type="AlphaFoldDB" id="A0A5C1NJU2"/>
<name>A0A5C1NJU2_9GAMM</name>
<keyword evidence="3" id="KW-1185">Reference proteome</keyword>
<protein>
    <submittedName>
        <fullName evidence="2">AhpC/TSA family protein</fullName>
    </submittedName>
</protein>
<dbReference type="RefSeq" id="WP_149286716.1">
    <property type="nucleotide sequence ID" value="NZ_CP038437.2"/>
</dbReference>
<accession>A0A5C1NJU2</accession>
<reference evidence="2" key="1">
    <citation type="submission" date="2021-02" db="EMBL/GenBank/DDBJ databases">
        <title>Strain Y2R2, a novel species of the genus Halomonas.</title>
        <authorList>
            <person name="Huang H."/>
        </authorList>
    </citation>
    <scope>NUCLEOTIDE SEQUENCE</scope>
    <source>
        <strain evidence="2">Y2R2</strain>
    </source>
</reference>
<dbReference type="GO" id="GO:0016209">
    <property type="term" value="F:antioxidant activity"/>
    <property type="evidence" value="ECO:0007669"/>
    <property type="project" value="InterPro"/>
</dbReference>
<dbReference type="CDD" id="cd02970">
    <property type="entry name" value="PRX_like2"/>
    <property type="match status" value="1"/>
</dbReference>
<evidence type="ECO:0000313" key="3">
    <source>
        <dbReference type="Proteomes" id="UP000324285"/>
    </source>
</evidence>
<dbReference type="EMBL" id="CP038437">
    <property type="protein sequence ID" value="QEM83594.1"/>
    <property type="molecule type" value="Genomic_DNA"/>
</dbReference>
<dbReference type="InterPro" id="IPR036249">
    <property type="entry name" value="Thioredoxin-like_sf"/>
</dbReference>
<dbReference type="Gene3D" id="3.40.30.10">
    <property type="entry name" value="Glutaredoxin"/>
    <property type="match status" value="1"/>
</dbReference>
<proteinExistence type="predicted"/>
<gene>
    <name evidence="2" type="ORF">E4T21_20025</name>
</gene>
<dbReference type="OrthoDB" id="9809746at2"/>
<dbReference type="GO" id="GO:0016491">
    <property type="term" value="F:oxidoreductase activity"/>
    <property type="evidence" value="ECO:0007669"/>
    <property type="project" value="InterPro"/>
</dbReference>
<evidence type="ECO:0000259" key="1">
    <source>
        <dbReference type="PROSITE" id="PS51352"/>
    </source>
</evidence>
<dbReference type="SUPFAM" id="SSF52833">
    <property type="entry name" value="Thioredoxin-like"/>
    <property type="match status" value="1"/>
</dbReference>
<dbReference type="Pfam" id="PF00578">
    <property type="entry name" value="AhpC-TSA"/>
    <property type="match status" value="1"/>
</dbReference>
<dbReference type="InterPro" id="IPR000866">
    <property type="entry name" value="AhpC/TSA"/>
</dbReference>
<evidence type="ECO:0000313" key="2">
    <source>
        <dbReference type="EMBL" id="QEM83594.1"/>
    </source>
</evidence>
<sequence>MTAQKIMPGHPTPKINLRSITGEQMQLGGEGKWQLAVVYRGRHCPLCREYLKTLNSMLEAFQEAGVEVIAVSADPIERATGTANEENWRFPVAYALSPDQMRELGLYVSEPRFSQETEWPFAEPGLFVTNPDGLLQIVDISNAPFARPDLQIVLNGLKFIREKNYPIRGTVMV</sequence>
<organism evidence="2 3">
    <name type="scientific">Halomonas binhaiensis</name>
    <dbReference type="NCBI Taxonomy" id="2562282"/>
    <lineage>
        <taxon>Bacteria</taxon>
        <taxon>Pseudomonadati</taxon>
        <taxon>Pseudomonadota</taxon>
        <taxon>Gammaproteobacteria</taxon>
        <taxon>Oceanospirillales</taxon>
        <taxon>Halomonadaceae</taxon>
        <taxon>Halomonas</taxon>
    </lineage>
</organism>